<keyword evidence="3" id="KW-0489">Methyltransferase</keyword>
<evidence type="ECO:0000259" key="1">
    <source>
        <dbReference type="Pfam" id="PF08421"/>
    </source>
</evidence>
<dbReference type="PANTHER" id="PTHR43861:SF5">
    <property type="entry name" value="BLL5978 PROTEIN"/>
    <property type="match status" value="1"/>
</dbReference>
<evidence type="ECO:0000259" key="2">
    <source>
        <dbReference type="Pfam" id="PF08484"/>
    </source>
</evidence>
<dbReference type="EMBL" id="JADZGI010000001">
    <property type="protein sequence ID" value="MBH0113718.1"/>
    <property type="molecule type" value="Genomic_DNA"/>
</dbReference>
<reference evidence="3" key="1">
    <citation type="submission" date="2020-11" db="EMBL/GenBank/DDBJ databases">
        <title>Novosphingobium aureum sp. nov., a marine bacterium isolated from sediment of a salt flat.</title>
        <authorList>
            <person name="Yoo Y."/>
            <person name="Kim J.-J."/>
        </authorList>
    </citation>
    <scope>NUCLEOTIDE SEQUENCE</scope>
    <source>
        <strain evidence="3">YJ-S2-02</strain>
    </source>
</reference>
<sequence>MLETKTVPATSAQSTLAECRACKAPQPYLFLPLGDHAPAQMLIRPEELGEKQPSFPLNTQVCLECGLIEIADQIPADFFRHYLYVPSGATRMHTHFADFAKVLAGIAGEDLIVDIGSNDGLLLAACNALGCRTLGFDPAENIAALAAERGVETFIAYYTVENARQVLEERGPAKVIVTTNTFNHIGDLHAFMEAICVLLADDGTFVIEVPRAKEYIEHTEFDNIYHEHVSEFSLLSIARLAEFFDLAVTDALSLPDIHGGSMRVFLTRKAAGIAASDTVSAMLAEELGNGMLDKQTYDELAARVAEMGEETRAMLDGMKAQGLKIAGYGASARGNTLITHFGIDTSYLDFLVDKNPLKHGLYAPNTRIPIKPVSAIEEEAPDVLFVLAWNFFDEIYEQQAAFRARGGKFLVPLPSPKIVG</sequence>
<evidence type="ECO:0000313" key="3">
    <source>
        <dbReference type="EMBL" id="MBH0113718.1"/>
    </source>
</evidence>
<name>A0A931HE09_9SPHN</name>
<dbReference type="Proteomes" id="UP000617634">
    <property type="component" value="Unassembled WGS sequence"/>
</dbReference>
<accession>A0A931HE09</accession>
<dbReference type="Pfam" id="PF08421">
    <property type="entry name" value="Methyltransf_13"/>
    <property type="match status" value="1"/>
</dbReference>
<dbReference type="InterPro" id="IPR029063">
    <property type="entry name" value="SAM-dependent_MTases_sf"/>
</dbReference>
<dbReference type="Gene3D" id="6.10.250.3100">
    <property type="match status" value="1"/>
</dbReference>
<feature type="domain" description="Methyltransferase putative zinc binding" evidence="1">
    <location>
        <begin position="19"/>
        <end position="77"/>
    </location>
</feature>
<comment type="caution">
    <text evidence="3">The sequence shown here is derived from an EMBL/GenBank/DDBJ whole genome shotgun (WGS) entry which is preliminary data.</text>
</comment>
<dbReference type="Pfam" id="PF13489">
    <property type="entry name" value="Methyltransf_23"/>
    <property type="match status" value="1"/>
</dbReference>
<dbReference type="SUPFAM" id="SSF53335">
    <property type="entry name" value="S-adenosyl-L-methionine-dependent methyltransferases"/>
    <property type="match status" value="1"/>
</dbReference>
<keyword evidence="4" id="KW-1185">Reference proteome</keyword>
<dbReference type="Gene3D" id="6.20.50.110">
    <property type="entry name" value="Methyltransferase, zinc-binding domain"/>
    <property type="match status" value="1"/>
</dbReference>
<organism evidence="3 4">
    <name type="scientific">Novosphingobium aureum</name>
    <dbReference type="NCBI Taxonomy" id="2792964"/>
    <lineage>
        <taxon>Bacteria</taxon>
        <taxon>Pseudomonadati</taxon>
        <taxon>Pseudomonadota</taxon>
        <taxon>Alphaproteobacteria</taxon>
        <taxon>Sphingomonadales</taxon>
        <taxon>Sphingomonadaceae</taxon>
        <taxon>Novosphingobium</taxon>
    </lineage>
</organism>
<dbReference type="GO" id="GO:0032259">
    <property type="term" value="P:methylation"/>
    <property type="evidence" value="ECO:0007669"/>
    <property type="project" value="UniProtKB-KW"/>
</dbReference>
<proteinExistence type="predicted"/>
<protein>
    <submittedName>
        <fullName evidence="3">Class I SAM-dependent methyltransferase</fullName>
    </submittedName>
</protein>
<evidence type="ECO:0000313" key="4">
    <source>
        <dbReference type="Proteomes" id="UP000617634"/>
    </source>
</evidence>
<dbReference type="AlphaFoldDB" id="A0A931HE09"/>
<feature type="domain" description="C-methyltransferase" evidence="2">
    <location>
        <begin position="257"/>
        <end position="414"/>
    </location>
</feature>
<keyword evidence="3" id="KW-0808">Transferase</keyword>
<dbReference type="RefSeq" id="WP_197164078.1">
    <property type="nucleotide sequence ID" value="NZ_JADZGI010000001.1"/>
</dbReference>
<gene>
    <name evidence="3" type="ORF">I5E68_12245</name>
</gene>
<dbReference type="PANTHER" id="PTHR43861">
    <property type="entry name" value="TRANS-ACONITATE 2-METHYLTRANSFERASE-RELATED"/>
    <property type="match status" value="1"/>
</dbReference>
<dbReference type="Pfam" id="PF08484">
    <property type="entry name" value="Methyltransf_14"/>
    <property type="match status" value="1"/>
</dbReference>
<dbReference type="InterPro" id="IPR013691">
    <property type="entry name" value="MeTrfase_14"/>
</dbReference>
<dbReference type="InterPro" id="IPR038576">
    <property type="entry name" value="Methyltransf_Zn-bd_dom_put_sf"/>
</dbReference>
<dbReference type="Gene3D" id="3.40.50.720">
    <property type="entry name" value="NAD(P)-binding Rossmann-like Domain"/>
    <property type="match status" value="1"/>
</dbReference>
<dbReference type="GO" id="GO:0008168">
    <property type="term" value="F:methyltransferase activity"/>
    <property type="evidence" value="ECO:0007669"/>
    <property type="project" value="UniProtKB-KW"/>
</dbReference>
<dbReference type="InterPro" id="IPR013630">
    <property type="entry name" value="Methyltransf_Zn-bd_dom_put"/>
</dbReference>
<dbReference type="Gene3D" id="3.40.50.150">
    <property type="entry name" value="Vaccinia Virus protein VP39"/>
    <property type="match status" value="1"/>
</dbReference>